<dbReference type="Proteomes" id="UP000001025">
    <property type="component" value="Chromosome"/>
</dbReference>
<keyword evidence="2" id="KW-1185">Reference proteome</keyword>
<dbReference type="EMBL" id="BX294138">
    <property type="protein sequence ID" value="CAD73012.1"/>
    <property type="molecule type" value="Genomic_DNA"/>
</dbReference>
<evidence type="ECO:0000313" key="2">
    <source>
        <dbReference type="Proteomes" id="UP000001025"/>
    </source>
</evidence>
<accession>Q7UUR5</accession>
<reference evidence="1 2" key="1">
    <citation type="journal article" date="2003" name="Proc. Natl. Acad. Sci. U.S.A.">
        <title>Complete genome sequence of the marine planctomycete Pirellula sp. strain 1.</title>
        <authorList>
            <person name="Gloeckner F.O."/>
            <person name="Kube M."/>
            <person name="Bauer M."/>
            <person name="Teeling H."/>
            <person name="Lombardot T."/>
            <person name="Ludwig W."/>
            <person name="Gade D."/>
            <person name="Beck A."/>
            <person name="Borzym K."/>
            <person name="Heitmann K."/>
            <person name="Rabus R."/>
            <person name="Schlesner H."/>
            <person name="Amann R."/>
            <person name="Reinhardt R."/>
        </authorList>
    </citation>
    <scope>NUCLEOTIDE SEQUENCE [LARGE SCALE GENOMIC DNA]</scope>
    <source>
        <strain evidence="2">DSM 10527 / NCIMB 13988 / SH1</strain>
    </source>
</reference>
<evidence type="ECO:0000313" key="1">
    <source>
        <dbReference type="EMBL" id="CAD73012.1"/>
    </source>
</evidence>
<gene>
    <name evidence="1" type="ordered locus">RB3127</name>
</gene>
<dbReference type="EnsemblBacteria" id="CAD73012">
    <property type="protein sequence ID" value="CAD73012"/>
    <property type="gene ID" value="RB3127"/>
</dbReference>
<dbReference type="HOGENOM" id="CLU_2791194_0_0_0"/>
<name>Q7UUR5_RHOBA</name>
<protein>
    <submittedName>
        <fullName evidence="1">Uncharacterized protein</fullName>
    </submittedName>
</protein>
<organism evidence="1 2">
    <name type="scientific">Rhodopirellula baltica (strain DSM 10527 / NCIMB 13988 / SH1)</name>
    <dbReference type="NCBI Taxonomy" id="243090"/>
    <lineage>
        <taxon>Bacteria</taxon>
        <taxon>Pseudomonadati</taxon>
        <taxon>Planctomycetota</taxon>
        <taxon>Planctomycetia</taxon>
        <taxon>Pirellulales</taxon>
        <taxon>Pirellulaceae</taxon>
        <taxon>Rhodopirellula</taxon>
    </lineage>
</organism>
<dbReference type="KEGG" id="rba:RB3127"/>
<dbReference type="STRING" id="243090.RB3127"/>
<dbReference type="InParanoid" id="Q7UUR5"/>
<proteinExistence type="predicted"/>
<sequence>MCEAVQHNRAVNQFVAITSPITGRRRKILNFNVVDFAAPVHRMVRHVFNLRSRCHRRIFPAPKLKYGP</sequence>
<dbReference type="AlphaFoldDB" id="Q7UUR5"/>